<proteinExistence type="predicted"/>
<protein>
    <recommendedName>
        <fullName evidence="4">Glycerophosphoryl diester phosphodiesterase membrane domain-containing protein</fullName>
    </recommendedName>
</protein>
<keyword evidence="3" id="KW-1185">Reference proteome</keyword>
<dbReference type="RefSeq" id="WP_301202371.1">
    <property type="nucleotide sequence ID" value="NZ_JAPDPI010000067.1"/>
</dbReference>
<keyword evidence="1" id="KW-0812">Transmembrane</keyword>
<keyword evidence="1" id="KW-1133">Transmembrane helix</keyword>
<evidence type="ECO:0008006" key="4">
    <source>
        <dbReference type="Google" id="ProtNLM"/>
    </source>
</evidence>
<reference evidence="2" key="1">
    <citation type="submission" date="2022-10" db="EMBL/GenBank/DDBJ databases">
        <authorList>
            <person name="Yu W.X."/>
        </authorList>
    </citation>
    <scope>NUCLEOTIDE SEQUENCE</scope>
    <source>
        <strain evidence="2">D04</strain>
    </source>
</reference>
<feature type="transmembrane region" description="Helical" evidence="1">
    <location>
        <begin position="36"/>
        <end position="55"/>
    </location>
</feature>
<gene>
    <name evidence="2" type="ORF">OM074_19820</name>
</gene>
<feature type="transmembrane region" description="Helical" evidence="1">
    <location>
        <begin position="210"/>
        <end position="233"/>
    </location>
</feature>
<evidence type="ECO:0000313" key="2">
    <source>
        <dbReference type="EMBL" id="MCW3807883.1"/>
    </source>
</evidence>
<feature type="transmembrane region" description="Helical" evidence="1">
    <location>
        <begin position="84"/>
        <end position="108"/>
    </location>
</feature>
<feature type="transmembrane region" description="Helical" evidence="1">
    <location>
        <begin position="129"/>
        <end position="155"/>
    </location>
</feature>
<accession>A0AAE3MHE5</accession>
<name>A0AAE3MHE5_9BACT</name>
<organism evidence="2 3">
    <name type="scientific">Plebeiibacterium marinum</name>
    <dbReference type="NCBI Taxonomy" id="2992111"/>
    <lineage>
        <taxon>Bacteria</taxon>
        <taxon>Pseudomonadati</taxon>
        <taxon>Bacteroidota</taxon>
        <taxon>Bacteroidia</taxon>
        <taxon>Marinilabiliales</taxon>
        <taxon>Marinilabiliaceae</taxon>
        <taxon>Plebeiibacterium</taxon>
    </lineage>
</organism>
<dbReference type="AlphaFoldDB" id="A0AAE3MHE5"/>
<sequence length="306" mass="34688">MMEQNIELKKKRGFSDVLNATFAFIKQEYKLFWRMIILYAGLPVLVYSIFSTIYFRNTFNTLFKVLSNPSQAQEFSQNVSNEVFLIYILSIIMYLFFYGLTYSYVVHYSKNNNRAENTHSVWSMFTGKFMALLGYSLLTLLLIGTAYGIVALFLGALGNPIVAAIGVFATLILVIYISLAFSFILIIKLNEDEPYLESARRCFYLIKGHWWQTFGLVIIAIIIGFALNMALTVPVTSYFTAKGLLSNSKTVDIIPAIIISVSSTLTTVISTPILPLILSFQYFSLCEHKDNTSLLERIKNINSTND</sequence>
<evidence type="ECO:0000313" key="3">
    <source>
        <dbReference type="Proteomes" id="UP001207408"/>
    </source>
</evidence>
<feature type="transmembrane region" description="Helical" evidence="1">
    <location>
        <begin position="253"/>
        <end position="278"/>
    </location>
</feature>
<keyword evidence="1" id="KW-0472">Membrane</keyword>
<evidence type="ECO:0000256" key="1">
    <source>
        <dbReference type="SAM" id="Phobius"/>
    </source>
</evidence>
<dbReference type="Proteomes" id="UP001207408">
    <property type="component" value="Unassembled WGS sequence"/>
</dbReference>
<dbReference type="EMBL" id="JAPDPI010000067">
    <property type="protein sequence ID" value="MCW3807883.1"/>
    <property type="molecule type" value="Genomic_DNA"/>
</dbReference>
<feature type="transmembrane region" description="Helical" evidence="1">
    <location>
        <begin position="161"/>
        <end position="189"/>
    </location>
</feature>
<comment type="caution">
    <text evidence="2">The sequence shown here is derived from an EMBL/GenBank/DDBJ whole genome shotgun (WGS) entry which is preliminary data.</text>
</comment>